<keyword evidence="1" id="KW-0472">Membrane</keyword>
<proteinExistence type="predicted"/>
<keyword evidence="1" id="KW-0812">Transmembrane</keyword>
<name>A0A6C0LLR7_9ZZZZ</name>
<feature type="transmembrane region" description="Helical" evidence="1">
    <location>
        <begin position="65"/>
        <end position="85"/>
    </location>
</feature>
<accession>A0A6C0LLR7</accession>
<evidence type="ECO:0000313" key="2">
    <source>
        <dbReference type="EMBL" id="QHU31493.1"/>
    </source>
</evidence>
<dbReference type="AlphaFoldDB" id="A0A6C0LLR7"/>
<protein>
    <submittedName>
        <fullName evidence="2">Uncharacterized protein</fullName>
    </submittedName>
</protein>
<dbReference type="EMBL" id="MN740528">
    <property type="protein sequence ID" value="QHU31493.1"/>
    <property type="molecule type" value="Genomic_DNA"/>
</dbReference>
<evidence type="ECO:0000256" key="1">
    <source>
        <dbReference type="SAM" id="Phobius"/>
    </source>
</evidence>
<keyword evidence="1" id="KW-1133">Transmembrane helix</keyword>
<organism evidence="2">
    <name type="scientific">viral metagenome</name>
    <dbReference type="NCBI Taxonomy" id="1070528"/>
    <lineage>
        <taxon>unclassified sequences</taxon>
        <taxon>metagenomes</taxon>
        <taxon>organismal metagenomes</taxon>
    </lineage>
</organism>
<reference evidence="2" key="1">
    <citation type="journal article" date="2020" name="Nature">
        <title>Giant virus diversity and host interactions through global metagenomics.</title>
        <authorList>
            <person name="Schulz F."/>
            <person name="Roux S."/>
            <person name="Paez-Espino D."/>
            <person name="Jungbluth S."/>
            <person name="Walsh D.A."/>
            <person name="Denef V.J."/>
            <person name="McMahon K.D."/>
            <person name="Konstantinidis K.T."/>
            <person name="Eloe-Fadrosh E.A."/>
            <person name="Kyrpides N.C."/>
            <person name="Woyke T."/>
        </authorList>
    </citation>
    <scope>NUCLEOTIDE SEQUENCE</scope>
    <source>
        <strain evidence="2">GVMAG-M-3300027963-21</strain>
    </source>
</reference>
<sequence length="86" mass="9946">MIEYSIEGLKNYYSTRGDRFDRFGCDIDTDATISSDYTADDIKNIHRLEDSLSDMIDNGHTQNNIYHLFPTVVFFAFASFLLGMFQ</sequence>